<reference evidence="1" key="1">
    <citation type="submission" date="2021-06" db="EMBL/GenBank/DDBJ databases">
        <authorList>
            <person name="Kallberg Y."/>
            <person name="Tangrot J."/>
            <person name="Rosling A."/>
        </authorList>
    </citation>
    <scope>NUCLEOTIDE SEQUENCE</scope>
    <source>
        <strain evidence="1">AU212A</strain>
    </source>
</reference>
<keyword evidence="2" id="KW-1185">Reference proteome</keyword>
<proteinExistence type="predicted"/>
<sequence length="101" mass="11904">GSMMTEDVFILLFQETIRKYGSIQGDDLIYFNLLCSKGKSKDAAEKHLKLNFKEIKEYIHNRNFFLLSLHNRINLFNTFSKVDKFDSHLIYTVIARIIILD</sequence>
<evidence type="ECO:0000313" key="1">
    <source>
        <dbReference type="EMBL" id="CAG8717472.1"/>
    </source>
</evidence>
<comment type="caution">
    <text evidence="1">The sequence shown here is derived from an EMBL/GenBank/DDBJ whole genome shotgun (WGS) entry which is preliminary data.</text>
</comment>
<organism evidence="1 2">
    <name type="scientific">Scutellospora calospora</name>
    <dbReference type="NCBI Taxonomy" id="85575"/>
    <lineage>
        <taxon>Eukaryota</taxon>
        <taxon>Fungi</taxon>
        <taxon>Fungi incertae sedis</taxon>
        <taxon>Mucoromycota</taxon>
        <taxon>Glomeromycotina</taxon>
        <taxon>Glomeromycetes</taxon>
        <taxon>Diversisporales</taxon>
        <taxon>Gigasporaceae</taxon>
        <taxon>Scutellospora</taxon>
    </lineage>
</organism>
<name>A0ACA9PNU6_9GLOM</name>
<dbReference type="Proteomes" id="UP000789860">
    <property type="component" value="Unassembled WGS sequence"/>
</dbReference>
<feature type="non-terminal residue" evidence="1">
    <location>
        <position position="1"/>
    </location>
</feature>
<accession>A0ACA9PNU6</accession>
<protein>
    <submittedName>
        <fullName evidence="1">4639_t:CDS:1</fullName>
    </submittedName>
</protein>
<dbReference type="EMBL" id="CAJVPM010045890">
    <property type="protein sequence ID" value="CAG8717472.1"/>
    <property type="molecule type" value="Genomic_DNA"/>
</dbReference>
<evidence type="ECO:0000313" key="2">
    <source>
        <dbReference type="Proteomes" id="UP000789860"/>
    </source>
</evidence>
<gene>
    <name evidence="1" type="ORF">SCALOS_LOCUS11121</name>
</gene>
<feature type="non-terminal residue" evidence="1">
    <location>
        <position position="101"/>
    </location>
</feature>